<gene>
    <name evidence="1" type="ORF">UT14_C0028G0010</name>
</gene>
<comment type="caution">
    <text evidence="1">The sequence shown here is derived from an EMBL/GenBank/DDBJ whole genome shotgun (WGS) entry which is preliminary data.</text>
</comment>
<accession>A0A0G0LS72</accession>
<protein>
    <submittedName>
        <fullName evidence="1">Uncharacterized protein</fullName>
    </submittedName>
</protein>
<evidence type="ECO:0000313" key="2">
    <source>
        <dbReference type="Proteomes" id="UP000033841"/>
    </source>
</evidence>
<name>A0A0G0LS72_9BACT</name>
<dbReference type="EMBL" id="LBVR01000028">
    <property type="protein sequence ID" value="KKQ90820.1"/>
    <property type="molecule type" value="Genomic_DNA"/>
</dbReference>
<reference evidence="1 2" key="1">
    <citation type="journal article" date="2015" name="Nature">
        <title>rRNA introns, odd ribosomes, and small enigmatic genomes across a large radiation of phyla.</title>
        <authorList>
            <person name="Brown C.T."/>
            <person name="Hug L.A."/>
            <person name="Thomas B.C."/>
            <person name="Sharon I."/>
            <person name="Castelle C.J."/>
            <person name="Singh A."/>
            <person name="Wilkins M.J."/>
            <person name="Williams K.H."/>
            <person name="Banfield J.F."/>
        </authorList>
    </citation>
    <scope>NUCLEOTIDE SEQUENCE [LARGE SCALE GENOMIC DNA]</scope>
</reference>
<evidence type="ECO:0000313" key="1">
    <source>
        <dbReference type="EMBL" id="KKQ90820.1"/>
    </source>
</evidence>
<dbReference type="AlphaFoldDB" id="A0A0G0LS72"/>
<sequence length="206" mass="23658">MAEEIKIDNLNIGNYQENGREQVRMKGETAAIRLFDPSDREDMQRLRSINDDEKVKKWMIGADETSDKGIVDWANEDSLRTLEILFAISGTKEWAGKDEAGEAQGFVYCYPEEKERLENLVKEGILSEDEIVKPYEISYARNPESKEKQMASGVRQVCWMLNQIKGGLVNLSEPKMLVTVYVDPENCRIRTIIGTLWFCKKRGDIL</sequence>
<organism evidence="1 2">
    <name type="scientific">Candidatus Shapirobacteria bacterium GW2011_GWE1_38_92</name>
    <dbReference type="NCBI Taxonomy" id="1618489"/>
    <lineage>
        <taxon>Bacteria</taxon>
        <taxon>Candidatus Shapironibacteriota</taxon>
    </lineage>
</organism>
<proteinExistence type="predicted"/>
<dbReference type="Proteomes" id="UP000033841">
    <property type="component" value="Unassembled WGS sequence"/>
</dbReference>